<gene>
    <name evidence="1" type="ORF">SAMN05421679_10234</name>
</gene>
<proteinExistence type="predicted"/>
<name>A0ABY1R2J3_9FLAO</name>
<dbReference type="Proteomes" id="UP001158050">
    <property type="component" value="Unassembled WGS sequence"/>
</dbReference>
<accession>A0ABY1R2J3</accession>
<keyword evidence="2" id="KW-1185">Reference proteome</keyword>
<comment type="caution">
    <text evidence="1">The sequence shown here is derived from an EMBL/GenBank/DDBJ whole genome shotgun (WGS) entry which is preliminary data.</text>
</comment>
<evidence type="ECO:0000313" key="1">
    <source>
        <dbReference type="EMBL" id="SMP89569.1"/>
    </source>
</evidence>
<protein>
    <submittedName>
        <fullName evidence="1">Uncharacterized protein</fullName>
    </submittedName>
</protein>
<evidence type="ECO:0000313" key="2">
    <source>
        <dbReference type="Proteomes" id="UP001158050"/>
    </source>
</evidence>
<reference evidence="1 2" key="1">
    <citation type="submission" date="2017-05" db="EMBL/GenBank/DDBJ databases">
        <authorList>
            <person name="Varghese N."/>
            <person name="Submissions S."/>
        </authorList>
    </citation>
    <scope>NUCLEOTIDE SEQUENCE [LARGE SCALE GENOMIC DNA]</scope>
    <source>
        <strain evidence="1 2">DSM 18015</strain>
    </source>
</reference>
<organism evidence="1 2">
    <name type="scientific">Epilithonimonas pallida</name>
    <dbReference type="NCBI Taxonomy" id="373671"/>
    <lineage>
        <taxon>Bacteria</taxon>
        <taxon>Pseudomonadati</taxon>
        <taxon>Bacteroidota</taxon>
        <taxon>Flavobacteriia</taxon>
        <taxon>Flavobacteriales</taxon>
        <taxon>Weeksellaceae</taxon>
        <taxon>Chryseobacterium group</taxon>
        <taxon>Epilithonimonas</taxon>
    </lineage>
</organism>
<dbReference type="EMBL" id="FXUO01000002">
    <property type="protein sequence ID" value="SMP89569.1"/>
    <property type="molecule type" value="Genomic_DNA"/>
</dbReference>
<sequence>MNYFYKINKKTNWKIYFLKLSDVRNFTSVYQKTVKKNIFIMKHFLNLQLSFLQ</sequence>